<comment type="subcellular location">
    <subcellularLocation>
        <location evidence="1">Membrane</location>
        <topology evidence="1">Multi-pass membrane protein</topology>
    </subcellularLocation>
</comment>
<dbReference type="Proteomes" id="UP000215289">
    <property type="component" value="Unassembled WGS sequence"/>
</dbReference>
<accession>A0A229Z3X4</accession>
<reference evidence="9 10" key="1">
    <citation type="submission" date="2018-08" db="EMBL/GenBank/DDBJ databases">
        <title>Draft genome sequences of two Aspergillus turcosus clinical strains isolated from bronchoalveolar lavage fluid: one azole-susceptible and the other azole-resistant.</title>
        <authorList>
            <person name="Parent-Michaud M."/>
            <person name="Dufresne P.J."/>
            <person name="Fournier E."/>
            <person name="Martineau C."/>
            <person name="Moreira S."/>
            <person name="Perkins V."/>
            <person name="De Repentigny L."/>
            <person name="Dufresne S.F."/>
        </authorList>
    </citation>
    <scope>NUCLEOTIDE SEQUENCE [LARGE SCALE GENOMIC DNA]</scope>
    <source>
        <strain evidence="9">HMR AF 1038</strain>
    </source>
</reference>
<keyword evidence="4 7" id="KW-1133">Transmembrane helix</keyword>
<evidence type="ECO:0000256" key="7">
    <source>
        <dbReference type="SAM" id="Phobius"/>
    </source>
</evidence>
<dbReference type="InterPro" id="IPR050829">
    <property type="entry name" value="CorA_MIT"/>
</dbReference>
<dbReference type="InterPro" id="IPR045863">
    <property type="entry name" value="CorA_TM1_TM2"/>
</dbReference>
<dbReference type="OrthoDB" id="361039at2759"/>
<dbReference type="GO" id="GO:0046873">
    <property type="term" value="F:metal ion transmembrane transporter activity"/>
    <property type="evidence" value="ECO:0007669"/>
    <property type="project" value="InterPro"/>
</dbReference>
<feature type="domain" description="DUF676" evidence="8">
    <location>
        <begin position="74"/>
        <end position="154"/>
    </location>
</feature>
<feature type="transmembrane region" description="Helical" evidence="7">
    <location>
        <begin position="997"/>
        <end position="1016"/>
    </location>
</feature>
<dbReference type="Pfam" id="PF05057">
    <property type="entry name" value="DUF676"/>
    <property type="match status" value="1"/>
</dbReference>
<feature type="compositionally biased region" description="Basic and acidic residues" evidence="6">
    <location>
        <begin position="362"/>
        <end position="372"/>
    </location>
</feature>
<feature type="compositionally biased region" description="Low complexity" evidence="6">
    <location>
        <begin position="352"/>
        <end position="361"/>
    </location>
</feature>
<organism evidence="9 10">
    <name type="scientific">Aspergillus turcosus</name>
    <dbReference type="NCBI Taxonomy" id="1245748"/>
    <lineage>
        <taxon>Eukaryota</taxon>
        <taxon>Fungi</taxon>
        <taxon>Dikarya</taxon>
        <taxon>Ascomycota</taxon>
        <taxon>Pezizomycotina</taxon>
        <taxon>Eurotiomycetes</taxon>
        <taxon>Eurotiomycetidae</taxon>
        <taxon>Eurotiales</taxon>
        <taxon>Aspergillaceae</taxon>
        <taxon>Aspergillus</taxon>
        <taxon>Aspergillus subgen. Fumigati</taxon>
    </lineage>
</organism>
<protein>
    <recommendedName>
        <fullName evidence="8">DUF676 domain-containing protein</fullName>
    </recommendedName>
</protein>
<dbReference type="Pfam" id="PF01544">
    <property type="entry name" value="CorA"/>
    <property type="match status" value="1"/>
</dbReference>
<dbReference type="GO" id="GO:0016020">
    <property type="term" value="C:membrane"/>
    <property type="evidence" value="ECO:0007669"/>
    <property type="project" value="UniProtKB-SubCell"/>
</dbReference>
<gene>
    <name evidence="9" type="ORF">CFD26_106291</name>
</gene>
<evidence type="ECO:0000256" key="4">
    <source>
        <dbReference type="ARBA" id="ARBA00022989"/>
    </source>
</evidence>
<keyword evidence="3 7" id="KW-0812">Transmembrane</keyword>
<dbReference type="InterPro" id="IPR002523">
    <property type="entry name" value="MgTranspt_CorA/ZnTranspt_ZntB"/>
</dbReference>
<comment type="caution">
    <text evidence="9">The sequence shown here is derived from an EMBL/GenBank/DDBJ whole genome shotgun (WGS) entry which is preliminary data.</text>
</comment>
<dbReference type="Gene3D" id="3.40.50.1820">
    <property type="entry name" value="alpha/beta hydrolase"/>
    <property type="match status" value="1"/>
</dbReference>
<proteinExistence type="inferred from homology"/>
<keyword evidence="5 7" id="KW-0472">Membrane</keyword>
<evidence type="ECO:0000313" key="9">
    <source>
        <dbReference type="EMBL" id="RLM01397.1"/>
    </source>
</evidence>
<evidence type="ECO:0000256" key="6">
    <source>
        <dbReference type="SAM" id="MobiDB-lite"/>
    </source>
</evidence>
<dbReference type="EMBL" id="NIDN02000005">
    <property type="protein sequence ID" value="RLM01397.1"/>
    <property type="molecule type" value="Genomic_DNA"/>
</dbReference>
<sequence>MAQNTSQGDLRGRFTVRNSVRSSDVDIVAVPAIGSDPWNTWFGDDSKEPWLISELSTQIPNARVLLYDHGKPSARDDLDSLAHNLLNQLHQQRLSAKSRRPIFFICHSTGGLVAKVALIIASQASSNMESILSSCHGIAFFATPHQGSTYLYASEYTQSICNIMRLKYRIPHHLREILKPRHQQLMHLSNQFRAISADLKVWTFLETVDSTLNIAGSDTSTTVEVHVPITSIRSGLLGLEHEKEIPLATDHVGTAYFKGQEKTTRTSFIKELQSSVSKAVQLSAFADAPLHVEKEVMIQVNGFFEDTALGVSEETPLKLWSTKVTLHDYLSRGPSECLRDRLSKTSKMPPGSLDDSSVSSFESRRSSIHSDSEPDEPVNVTTEETERIQSRPSIKKSRSFLPQASPRIHVSEPSTESYLELGDDNISYDLDEPVEQNGDTPQKERNSNETGEVPNESSDVKESQPKLLGLLPVPLPTRGQRNTMGADKPRTAPRFDRPEPGSEKLLWIHVPYTHTGWVPSILAKACADREIPHFLSKFINQENWFSKLIRARHLEPHARYVRPSCIYSRQNDASPNNPSRGMVEPQLALYMPYLHWDTYWNLTQRRKVVENRLRQGRSRPVPDKISTAHLESKLIWKFLGSEPPIHLRRTLDQFGYPNLRSTTARDDDQMLWKRTRRSVNIKDEIGDSVRTEDDSGVPDAFEDGKVLMVDQLWLWILDQRTVVTFFPNQEATTSEDKLYEQANLHNSIYNELNGDLARRFETAGDLAALIVQHAVTVLLDRTLHHDLQVLRIFEESISILTESVTKSFKRFRSRGFTTNPAQHNKTADGRTMTDAERDERDIRVARQNREDLSALLELRDIMDELGTIMKLLEQQTTTVKAMARYFEDRGYGKVFVEASLARLDEYRSQVQEMRENTILAQKAVENLLDLKQKQANVDESRLARWEAEVTQTQSRSVMVFTIFTVIFLPLSFFTSLFGINVREWSGTETNPDFRQMFVIAGPSSVAIILIALLLAFNESLRETVSKGHAILFGMARDFLLAPAKKALRRSRSSEKPLDVLATEGETSHEKNRFNRYLSSRRHRRQLEDDIWKQHPDRVISPLPPVAEYEMVPPGYDYSAKLRRPSQRGI</sequence>
<dbReference type="PANTHER" id="PTHR47685:SF1">
    <property type="entry name" value="MAGNESIUM TRANSPORT PROTEIN CORA"/>
    <property type="match status" value="1"/>
</dbReference>
<dbReference type="PANTHER" id="PTHR47685">
    <property type="entry name" value="MAGNESIUM TRANSPORT PROTEIN CORA"/>
    <property type="match status" value="1"/>
</dbReference>
<dbReference type="SUPFAM" id="SSF144083">
    <property type="entry name" value="Magnesium transport protein CorA, transmembrane region"/>
    <property type="match status" value="1"/>
</dbReference>
<dbReference type="InterPro" id="IPR007751">
    <property type="entry name" value="DUF676_lipase-like"/>
</dbReference>
<dbReference type="InterPro" id="IPR029058">
    <property type="entry name" value="AB_hydrolase_fold"/>
</dbReference>
<feature type="region of interest" description="Disordered" evidence="6">
    <location>
        <begin position="340"/>
        <end position="499"/>
    </location>
</feature>
<dbReference type="AlphaFoldDB" id="A0A229Z3X4"/>
<keyword evidence="10" id="KW-1185">Reference proteome</keyword>
<evidence type="ECO:0000256" key="1">
    <source>
        <dbReference type="ARBA" id="ARBA00004141"/>
    </source>
</evidence>
<feature type="transmembrane region" description="Helical" evidence="7">
    <location>
        <begin position="957"/>
        <end position="977"/>
    </location>
</feature>
<feature type="compositionally biased region" description="Basic and acidic residues" evidence="6">
    <location>
        <begin position="487"/>
        <end position="499"/>
    </location>
</feature>
<dbReference type="Gene3D" id="1.20.58.340">
    <property type="entry name" value="Magnesium transport protein CorA, transmembrane region"/>
    <property type="match status" value="1"/>
</dbReference>
<name>A0A229Z3X4_9EURO</name>
<evidence type="ECO:0000256" key="3">
    <source>
        <dbReference type="ARBA" id="ARBA00022692"/>
    </source>
</evidence>
<comment type="similarity">
    <text evidence="2">Belongs to the putative lipase ROG1 family.</text>
</comment>
<evidence type="ECO:0000256" key="5">
    <source>
        <dbReference type="ARBA" id="ARBA00023136"/>
    </source>
</evidence>
<dbReference type="SUPFAM" id="SSF53474">
    <property type="entry name" value="alpha/beta-Hydrolases"/>
    <property type="match status" value="1"/>
</dbReference>
<evidence type="ECO:0000259" key="8">
    <source>
        <dbReference type="Pfam" id="PF05057"/>
    </source>
</evidence>
<evidence type="ECO:0000313" key="10">
    <source>
        <dbReference type="Proteomes" id="UP000215289"/>
    </source>
</evidence>
<evidence type="ECO:0000256" key="2">
    <source>
        <dbReference type="ARBA" id="ARBA00007920"/>
    </source>
</evidence>